<protein>
    <recommendedName>
        <fullName evidence="5">Oxygen-insensitive NADPH nitroreductase</fullName>
    </recommendedName>
</protein>
<evidence type="ECO:0008006" key="5">
    <source>
        <dbReference type="Google" id="ProtNLM"/>
    </source>
</evidence>
<keyword evidence="1" id="KW-0285">Flavoprotein</keyword>
<dbReference type="PANTHER" id="PTHR43425">
    <property type="entry name" value="OXYGEN-INSENSITIVE NADPH NITROREDUCTASE"/>
    <property type="match status" value="1"/>
</dbReference>
<accession>A0AAU8BNN1</accession>
<reference evidence="4" key="1">
    <citation type="submission" date="2023-01" db="EMBL/GenBank/DDBJ databases">
        <title>Vibrio sp. CB1-14 genome sequencing.</title>
        <authorList>
            <person name="Otstavnykh N."/>
            <person name="Isaeva M."/>
            <person name="Meleshko D."/>
        </authorList>
    </citation>
    <scope>NUCLEOTIDE SEQUENCE</scope>
    <source>
        <strain evidence="4">CB1-14</strain>
    </source>
</reference>
<dbReference type="AlphaFoldDB" id="A0AAU8BNN1"/>
<dbReference type="RefSeq" id="WP_353499157.1">
    <property type="nucleotide sequence ID" value="NZ_CP115921.1"/>
</dbReference>
<evidence type="ECO:0000313" key="4">
    <source>
        <dbReference type="EMBL" id="XCD17999.1"/>
    </source>
</evidence>
<organism evidence="4">
    <name type="scientific">Vibrio chaetopteri</name>
    <dbReference type="NCBI Taxonomy" id="3016528"/>
    <lineage>
        <taxon>Bacteria</taxon>
        <taxon>Pseudomonadati</taxon>
        <taxon>Pseudomonadota</taxon>
        <taxon>Gammaproteobacteria</taxon>
        <taxon>Vibrionales</taxon>
        <taxon>Vibrionaceae</taxon>
        <taxon>Vibrio</taxon>
    </lineage>
</organism>
<dbReference type="EMBL" id="CP115921">
    <property type="protein sequence ID" value="XCD17999.1"/>
    <property type="molecule type" value="Genomic_DNA"/>
</dbReference>
<evidence type="ECO:0000256" key="1">
    <source>
        <dbReference type="ARBA" id="ARBA00022630"/>
    </source>
</evidence>
<keyword evidence="3" id="KW-0560">Oxidoreductase</keyword>
<evidence type="ECO:0000256" key="3">
    <source>
        <dbReference type="ARBA" id="ARBA00023002"/>
    </source>
</evidence>
<dbReference type="Gene3D" id="3.40.109.10">
    <property type="entry name" value="NADH Oxidase"/>
    <property type="match status" value="1"/>
</dbReference>
<proteinExistence type="predicted"/>
<dbReference type="KEGG" id="vck:PG915_22220"/>
<dbReference type="InterPro" id="IPR000415">
    <property type="entry name" value="Nitroreductase-like"/>
</dbReference>
<dbReference type="PANTHER" id="PTHR43425:SF2">
    <property type="entry name" value="OXYGEN-INSENSITIVE NADPH NITROREDUCTASE"/>
    <property type="match status" value="1"/>
</dbReference>
<dbReference type="SUPFAM" id="SSF55469">
    <property type="entry name" value="FMN-dependent nitroreductase-like"/>
    <property type="match status" value="1"/>
</dbReference>
<dbReference type="InterPro" id="IPR016446">
    <property type="entry name" value="Flavin_OxRdtase_Frp"/>
</dbReference>
<dbReference type="GO" id="GO:0016491">
    <property type="term" value="F:oxidoreductase activity"/>
    <property type="evidence" value="ECO:0007669"/>
    <property type="project" value="UniProtKB-KW"/>
</dbReference>
<evidence type="ECO:0000256" key="2">
    <source>
        <dbReference type="ARBA" id="ARBA00022643"/>
    </source>
</evidence>
<keyword evidence="2" id="KW-0288">FMN</keyword>
<gene>
    <name evidence="4" type="ORF">PG915_22220</name>
</gene>
<sequence>MSLLFMGSTLANCDQIGEILELPEGVVPVVGYSLGYPAENPEIRDRLPMDGLVHHEVYQDQDVATIEAIYKQRETDGWARYMSYPDLKKMIKESDVENLAQVYTKLKYTRESHVNFSKSVLGYLEKQGFMNHG</sequence>
<name>A0AAU8BNN1_9VIBR</name>